<comment type="function">
    <text evidence="7">With S5 and S12 plays an important role in translational accuracy.</text>
</comment>
<dbReference type="PANTHER" id="PTHR11831">
    <property type="entry name" value="30S 40S RIBOSOMAL PROTEIN"/>
    <property type="match status" value="1"/>
</dbReference>
<dbReference type="SUPFAM" id="SSF55174">
    <property type="entry name" value="Alpha-L RNA-binding motif"/>
    <property type="match status" value="1"/>
</dbReference>
<dbReference type="Gene3D" id="1.10.1050.10">
    <property type="entry name" value="Ribosomal Protein S4 Delta 41, Chain A, domain 1"/>
    <property type="match status" value="1"/>
</dbReference>
<evidence type="ECO:0000259" key="9">
    <source>
        <dbReference type="SMART" id="SM01390"/>
    </source>
</evidence>
<evidence type="ECO:0000313" key="11">
    <source>
        <dbReference type="Proteomes" id="UP000183192"/>
    </source>
</evidence>
<sequence length="213" mass="24551">MARNLNPQCKQCRRIGEKLFLKGERCLSQKCAIVKRNYPPGAKGMAGAKGGRQRRSDYGLQLLEKQKIKKQYQLLEKQFKLTFLKASKLAGDKGENFLKLLETRFDNIIYRFGYATSRNTARQLINHGHFMINNKKVNIPSYQVKEGDIIAINPTSFKLKPFNKLDEIFKKAEVPGWLNLDKKEKKGKVMHLPGMADIKCNINLPLVVEYYSR</sequence>
<dbReference type="NCBIfam" id="TIGR01017">
    <property type="entry name" value="rpsD_bact"/>
    <property type="match status" value="1"/>
</dbReference>
<dbReference type="InterPro" id="IPR005709">
    <property type="entry name" value="Ribosomal_uS4_bac-type"/>
</dbReference>
<dbReference type="InterPro" id="IPR001912">
    <property type="entry name" value="Ribosomal_uS4_N"/>
</dbReference>
<gene>
    <name evidence="7" type="primary">rpsD</name>
    <name evidence="10" type="ORF">AUJ27_01175</name>
</gene>
<evidence type="ECO:0000256" key="5">
    <source>
        <dbReference type="ARBA" id="ARBA00023274"/>
    </source>
</evidence>
<comment type="caution">
    <text evidence="10">The sequence shown here is derived from an EMBL/GenBank/DDBJ whole genome shotgun (WGS) entry which is preliminary data.</text>
</comment>
<keyword evidence="2 7" id="KW-0699">rRNA-binding</keyword>
<evidence type="ECO:0000256" key="3">
    <source>
        <dbReference type="ARBA" id="ARBA00022884"/>
    </source>
</evidence>
<dbReference type="InterPro" id="IPR036986">
    <property type="entry name" value="S4_RNA-bd_sf"/>
</dbReference>
<dbReference type="FunFam" id="3.10.290.10:FF:000001">
    <property type="entry name" value="30S ribosomal protein S4"/>
    <property type="match status" value="1"/>
</dbReference>
<proteinExistence type="inferred from homology"/>
<organism evidence="10 11">
    <name type="scientific">Candidatus Falkowbacteria bacterium CG1_02_37_44</name>
    <dbReference type="NCBI Taxonomy" id="1805146"/>
    <lineage>
        <taxon>Bacteria</taxon>
        <taxon>Candidatus Falkowiibacteriota</taxon>
    </lineage>
</organism>
<dbReference type="Gene3D" id="3.10.290.10">
    <property type="entry name" value="RNA-binding S4 domain"/>
    <property type="match status" value="1"/>
</dbReference>
<comment type="subunit">
    <text evidence="7">Part of the 30S ribosomal subunit. Contacts protein S5. The interaction surface between S4 and S5 is involved in control of translational fidelity.</text>
</comment>
<evidence type="ECO:0000256" key="7">
    <source>
        <dbReference type="HAMAP-Rule" id="MF_01306"/>
    </source>
</evidence>
<dbReference type="STRING" id="1805146.AUJ27_01175"/>
<dbReference type="GO" id="GO:0019843">
    <property type="term" value="F:rRNA binding"/>
    <property type="evidence" value="ECO:0007669"/>
    <property type="project" value="UniProtKB-UniRule"/>
</dbReference>
<evidence type="ECO:0000256" key="2">
    <source>
        <dbReference type="ARBA" id="ARBA00022730"/>
    </source>
</evidence>
<dbReference type="SMART" id="SM01390">
    <property type="entry name" value="Ribosomal_S4"/>
    <property type="match status" value="1"/>
</dbReference>
<dbReference type="InterPro" id="IPR002942">
    <property type="entry name" value="S4_RNA-bd"/>
</dbReference>
<dbReference type="Proteomes" id="UP000183192">
    <property type="component" value="Unassembled WGS sequence"/>
</dbReference>
<dbReference type="GO" id="GO:0003735">
    <property type="term" value="F:structural constituent of ribosome"/>
    <property type="evidence" value="ECO:0007669"/>
    <property type="project" value="InterPro"/>
</dbReference>
<evidence type="ECO:0000259" key="8">
    <source>
        <dbReference type="SMART" id="SM00363"/>
    </source>
</evidence>
<feature type="domain" description="RNA-binding S4" evidence="8">
    <location>
        <begin position="103"/>
        <end position="173"/>
    </location>
</feature>
<evidence type="ECO:0000256" key="1">
    <source>
        <dbReference type="ARBA" id="ARBA00007465"/>
    </source>
</evidence>
<dbReference type="EMBL" id="MNUU01000021">
    <property type="protein sequence ID" value="OIO08153.1"/>
    <property type="molecule type" value="Genomic_DNA"/>
</dbReference>
<dbReference type="GO" id="GO:0006412">
    <property type="term" value="P:translation"/>
    <property type="evidence" value="ECO:0007669"/>
    <property type="project" value="UniProtKB-UniRule"/>
</dbReference>
<dbReference type="HAMAP" id="MF_01306_B">
    <property type="entry name" value="Ribosomal_uS4_B"/>
    <property type="match status" value="1"/>
</dbReference>
<dbReference type="CDD" id="cd00165">
    <property type="entry name" value="S4"/>
    <property type="match status" value="1"/>
</dbReference>
<dbReference type="AlphaFoldDB" id="A0A1J4T9X0"/>
<dbReference type="GO" id="GO:0042274">
    <property type="term" value="P:ribosomal small subunit biogenesis"/>
    <property type="evidence" value="ECO:0007669"/>
    <property type="project" value="TreeGrafter"/>
</dbReference>
<dbReference type="PROSITE" id="PS50889">
    <property type="entry name" value="S4"/>
    <property type="match status" value="1"/>
</dbReference>
<dbReference type="Pfam" id="PF00163">
    <property type="entry name" value="Ribosomal_S4"/>
    <property type="match status" value="1"/>
</dbReference>
<reference evidence="10 11" key="1">
    <citation type="journal article" date="2016" name="Environ. Microbiol.">
        <title>Genomic resolution of a cold subsurface aquifer community provides metabolic insights for novel microbes adapted to high CO concentrations.</title>
        <authorList>
            <person name="Probst A.J."/>
            <person name="Castelle C.J."/>
            <person name="Singh A."/>
            <person name="Brown C.T."/>
            <person name="Anantharaman K."/>
            <person name="Sharon I."/>
            <person name="Hug L.A."/>
            <person name="Burstein D."/>
            <person name="Emerson J.B."/>
            <person name="Thomas B.C."/>
            <person name="Banfield J.F."/>
        </authorList>
    </citation>
    <scope>NUCLEOTIDE SEQUENCE [LARGE SCALE GENOMIC DNA]</scope>
    <source>
        <strain evidence="10">CG1_02_37_44</strain>
    </source>
</reference>
<dbReference type="InterPro" id="IPR022801">
    <property type="entry name" value="Ribosomal_uS4"/>
</dbReference>
<protein>
    <recommendedName>
        <fullName evidence="6 7">Small ribosomal subunit protein uS4</fullName>
    </recommendedName>
</protein>
<comment type="function">
    <text evidence="7">One of the primary rRNA binding proteins, it binds directly to 16S rRNA where it nucleates assembly of the body of the 30S subunit.</text>
</comment>
<evidence type="ECO:0000256" key="6">
    <source>
        <dbReference type="ARBA" id="ARBA00035254"/>
    </source>
</evidence>
<keyword evidence="5 7" id="KW-0687">Ribonucleoprotein</keyword>
<evidence type="ECO:0000256" key="4">
    <source>
        <dbReference type="ARBA" id="ARBA00022980"/>
    </source>
</evidence>
<feature type="domain" description="Small ribosomal subunit protein uS4 N-terminal" evidence="9">
    <location>
        <begin position="3"/>
        <end position="102"/>
    </location>
</feature>
<accession>A0A1J4T9X0</accession>
<dbReference type="SMART" id="SM00363">
    <property type="entry name" value="S4"/>
    <property type="match status" value="1"/>
</dbReference>
<comment type="similarity">
    <text evidence="1 7">Belongs to the universal ribosomal protein uS4 family.</text>
</comment>
<dbReference type="NCBIfam" id="NF003717">
    <property type="entry name" value="PRK05327.1"/>
    <property type="match status" value="1"/>
</dbReference>
<dbReference type="Pfam" id="PF01479">
    <property type="entry name" value="S4"/>
    <property type="match status" value="1"/>
</dbReference>
<evidence type="ECO:0000313" key="10">
    <source>
        <dbReference type="EMBL" id="OIO08153.1"/>
    </source>
</evidence>
<keyword evidence="3 7" id="KW-0694">RNA-binding</keyword>
<dbReference type="GO" id="GO:0015935">
    <property type="term" value="C:small ribosomal subunit"/>
    <property type="evidence" value="ECO:0007669"/>
    <property type="project" value="InterPro"/>
</dbReference>
<keyword evidence="4 7" id="KW-0689">Ribosomal protein</keyword>
<dbReference type="PANTHER" id="PTHR11831:SF4">
    <property type="entry name" value="SMALL RIBOSOMAL SUBUNIT PROTEIN US4M"/>
    <property type="match status" value="1"/>
</dbReference>
<name>A0A1J4T9X0_9BACT</name>